<dbReference type="CDD" id="cd06561">
    <property type="entry name" value="AlkD_like"/>
    <property type="match status" value="1"/>
</dbReference>
<dbReference type="PANTHER" id="PTHR34070:SF1">
    <property type="entry name" value="DNA ALKYLATION REPAIR PROTEIN"/>
    <property type="match status" value="1"/>
</dbReference>
<evidence type="ECO:0000313" key="1">
    <source>
        <dbReference type="EMBL" id="MBD3363935.1"/>
    </source>
</evidence>
<dbReference type="InterPro" id="IPR016024">
    <property type="entry name" value="ARM-type_fold"/>
</dbReference>
<dbReference type="AlphaFoldDB" id="A0A9D5K872"/>
<dbReference type="Gene3D" id="1.25.10.90">
    <property type="match status" value="1"/>
</dbReference>
<proteinExistence type="predicted"/>
<organism evidence="1 2">
    <name type="scientific">candidate division WOR-3 bacterium</name>
    <dbReference type="NCBI Taxonomy" id="2052148"/>
    <lineage>
        <taxon>Bacteria</taxon>
        <taxon>Bacteria division WOR-3</taxon>
    </lineage>
</organism>
<dbReference type="InterPro" id="IPR014825">
    <property type="entry name" value="DNA_alkylation"/>
</dbReference>
<dbReference type="Pfam" id="PF08713">
    <property type="entry name" value="DNA_alkylation"/>
    <property type="match status" value="1"/>
</dbReference>
<protein>
    <recommendedName>
        <fullName evidence="3">DNA alkylation repair protein</fullName>
    </recommendedName>
</protein>
<evidence type="ECO:0008006" key="3">
    <source>
        <dbReference type="Google" id="ProtNLM"/>
    </source>
</evidence>
<name>A0A9D5K872_UNCW3</name>
<evidence type="ECO:0000313" key="2">
    <source>
        <dbReference type="Proteomes" id="UP000630660"/>
    </source>
</evidence>
<dbReference type="Proteomes" id="UP000630660">
    <property type="component" value="Unassembled WGS sequence"/>
</dbReference>
<sequence length="224" mass="26266">MHERFLKEVVETFTDVHVVSKEYRQLIKEYVPKVHDWPPQEVIDFSLRLWELGKWNLRWVGSNFITGHPTAHKHIRWEDLKKFGDMMEDWGTVDIFHSLAGPAWKRGQITDKRVLEWTKSPNRWWRRAALVCTVTFNRKSAGGTGNTEKTLMICKELVADRDDMVVKAMSWALRELIPWDRPAVENFLDSNDDQLASLAKREVRNKLIYGVKTPKKGVHKTKSI</sequence>
<reference evidence="1" key="1">
    <citation type="submission" date="2019-11" db="EMBL/GenBank/DDBJ databases">
        <title>Microbial mats filling the niche in hypersaline microbial mats.</title>
        <authorList>
            <person name="Wong H.L."/>
            <person name="Macleod F.I."/>
            <person name="White R.A. III"/>
            <person name="Burns B.P."/>
        </authorList>
    </citation>
    <scope>NUCLEOTIDE SEQUENCE</scope>
    <source>
        <strain evidence="1">Bin_327</strain>
    </source>
</reference>
<accession>A0A9D5K872</accession>
<dbReference type="EMBL" id="WJKJ01000056">
    <property type="protein sequence ID" value="MBD3363935.1"/>
    <property type="molecule type" value="Genomic_DNA"/>
</dbReference>
<gene>
    <name evidence="1" type="ORF">GF359_01840</name>
</gene>
<comment type="caution">
    <text evidence="1">The sequence shown here is derived from an EMBL/GenBank/DDBJ whole genome shotgun (WGS) entry which is preliminary data.</text>
</comment>
<dbReference type="PANTHER" id="PTHR34070">
    <property type="entry name" value="ARMADILLO-TYPE FOLD"/>
    <property type="match status" value="1"/>
</dbReference>
<dbReference type="SUPFAM" id="SSF48371">
    <property type="entry name" value="ARM repeat"/>
    <property type="match status" value="1"/>
</dbReference>